<reference evidence="1" key="1">
    <citation type="journal article" date="2014" name="Front. Microbiol.">
        <title>High frequency of phylogenetically diverse reductive dehalogenase-homologous genes in deep subseafloor sedimentary metagenomes.</title>
        <authorList>
            <person name="Kawai M."/>
            <person name="Futagami T."/>
            <person name="Toyoda A."/>
            <person name="Takaki Y."/>
            <person name="Nishi S."/>
            <person name="Hori S."/>
            <person name="Arai W."/>
            <person name="Tsubouchi T."/>
            <person name="Morono Y."/>
            <person name="Uchiyama I."/>
            <person name="Ito T."/>
            <person name="Fujiyama A."/>
            <person name="Inagaki F."/>
            <person name="Takami H."/>
        </authorList>
    </citation>
    <scope>NUCLEOTIDE SEQUENCE</scope>
    <source>
        <strain evidence="1">Expedition CK06-06</strain>
    </source>
</reference>
<name>X1UQ92_9ZZZZ</name>
<sequence length="54" mass="5716">MSKVESAVSCYKEGFSCSQALLSTYGPLFGLNRELALKIAGAFGEGRALPEICT</sequence>
<organism evidence="1">
    <name type="scientific">marine sediment metagenome</name>
    <dbReference type="NCBI Taxonomy" id="412755"/>
    <lineage>
        <taxon>unclassified sequences</taxon>
        <taxon>metagenomes</taxon>
        <taxon>ecological metagenomes</taxon>
    </lineage>
</organism>
<gene>
    <name evidence="1" type="ORF">S12H4_31008</name>
</gene>
<proteinExistence type="predicted"/>
<accession>X1UQ92</accession>
<dbReference type="EMBL" id="BARW01018059">
    <property type="protein sequence ID" value="GAI94499.1"/>
    <property type="molecule type" value="Genomic_DNA"/>
</dbReference>
<comment type="caution">
    <text evidence="1">The sequence shown here is derived from an EMBL/GenBank/DDBJ whole genome shotgun (WGS) entry which is preliminary data.</text>
</comment>
<dbReference type="AlphaFoldDB" id="X1UQ92"/>
<evidence type="ECO:0000313" key="1">
    <source>
        <dbReference type="EMBL" id="GAI94499.1"/>
    </source>
</evidence>
<protein>
    <submittedName>
        <fullName evidence="1">Uncharacterized protein</fullName>
    </submittedName>
</protein>